<dbReference type="PANTHER" id="PTHR11042">
    <property type="entry name" value="EUKARYOTIC TRANSLATION INITIATION FACTOR 2-ALPHA KINASE EIF2-ALPHA KINASE -RELATED"/>
    <property type="match status" value="1"/>
</dbReference>
<dbReference type="Gene3D" id="1.10.510.10">
    <property type="entry name" value="Transferase(Phosphotransferase) domain 1"/>
    <property type="match status" value="1"/>
</dbReference>
<dbReference type="GO" id="GO:0005634">
    <property type="term" value="C:nucleus"/>
    <property type="evidence" value="ECO:0007669"/>
    <property type="project" value="TreeGrafter"/>
</dbReference>
<feature type="region of interest" description="Disordered" evidence="6">
    <location>
        <begin position="1"/>
        <end position="27"/>
    </location>
</feature>
<comment type="similarity">
    <text evidence="5">Belongs to the protein kinase superfamily. Ser/Thr protein kinase family. GCN2 subfamily.</text>
</comment>
<accession>A0A6A5WYK1</accession>
<dbReference type="PANTHER" id="PTHR11042:SF190">
    <property type="entry name" value="MITOSIS INHIBITOR PROTEIN KINASE MIK1"/>
    <property type="match status" value="1"/>
</dbReference>
<feature type="domain" description="Protein kinase" evidence="7">
    <location>
        <begin position="88"/>
        <end position="394"/>
    </location>
</feature>
<evidence type="ECO:0000256" key="5">
    <source>
        <dbReference type="ARBA" id="ARBA00037982"/>
    </source>
</evidence>
<proteinExistence type="inferred from homology"/>
<dbReference type="PROSITE" id="PS00108">
    <property type="entry name" value="PROTEIN_KINASE_ST"/>
    <property type="match status" value="1"/>
</dbReference>
<organism evidence="8 9">
    <name type="scientific">Amniculicola lignicola CBS 123094</name>
    <dbReference type="NCBI Taxonomy" id="1392246"/>
    <lineage>
        <taxon>Eukaryota</taxon>
        <taxon>Fungi</taxon>
        <taxon>Dikarya</taxon>
        <taxon>Ascomycota</taxon>
        <taxon>Pezizomycotina</taxon>
        <taxon>Dothideomycetes</taxon>
        <taxon>Pleosporomycetidae</taxon>
        <taxon>Pleosporales</taxon>
        <taxon>Amniculicolaceae</taxon>
        <taxon>Amniculicola</taxon>
    </lineage>
</organism>
<sequence length="410" mass="47120">MRSQASFVSARAFFPPQPLPGPRVSRQQNPHFIKEGQKSNDSNPMPVSEWMAHLRQKGILLDPMEALDWSGKGQHVEYEPSEENQIPLKVERTIGHSATALVESVMCRRIRLAQKRIRCNRRLTPYDAVVEVQHLQRLKHFHLIRVVGTYIIRRDLAILLYPVTEWNLEEFMDDTIDQLADVKDFSGSYEHRTRVLSLRTFFGCLCNSLQYIHRMNIKHMDIKPKNILVRKTDTPLSDRLDRFKVYIADFGIARSYSSAADAETDSPVSFTRAYAAPEVCLQEYRSFNADMFSLGCVFAEMLATILSTVPSNRRTELQRTRRNEYGETSFHANISAVRRWIGEVDKSDFFEDPRYVQTRKANLGLVEKIPYLLDPIPALRPNAEDMAACTEPLQCLKCNTGPEQFESATT</sequence>
<dbReference type="GO" id="GO:0005524">
    <property type="term" value="F:ATP binding"/>
    <property type="evidence" value="ECO:0007669"/>
    <property type="project" value="UniProtKB-KW"/>
</dbReference>
<dbReference type="EMBL" id="ML977576">
    <property type="protein sequence ID" value="KAF2002636.1"/>
    <property type="molecule type" value="Genomic_DNA"/>
</dbReference>
<evidence type="ECO:0000256" key="4">
    <source>
        <dbReference type="ARBA" id="ARBA00022840"/>
    </source>
</evidence>
<gene>
    <name evidence="8" type="ORF">P154DRAFT_462066</name>
</gene>
<evidence type="ECO:0000256" key="6">
    <source>
        <dbReference type="SAM" id="MobiDB-lite"/>
    </source>
</evidence>
<dbReference type="SMART" id="SM00220">
    <property type="entry name" value="S_TKc"/>
    <property type="match status" value="1"/>
</dbReference>
<dbReference type="PROSITE" id="PS50011">
    <property type="entry name" value="PROTEIN_KINASE_DOM"/>
    <property type="match status" value="1"/>
</dbReference>
<dbReference type="CDD" id="cd00180">
    <property type="entry name" value="PKc"/>
    <property type="match status" value="1"/>
</dbReference>
<dbReference type="OrthoDB" id="4062651at2759"/>
<dbReference type="GO" id="GO:0004672">
    <property type="term" value="F:protein kinase activity"/>
    <property type="evidence" value="ECO:0007669"/>
    <property type="project" value="InterPro"/>
</dbReference>
<dbReference type="InterPro" id="IPR011009">
    <property type="entry name" value="Kinase-like_dom_sf"/>
</dbReference>
<name>A0A6A5WYK1_9PLEO</name>
<evidence type="ECO:0000259" key="7">
    <source>
        <dbReference type="PROSITE" id="PS50011"/>
    </source>
</evidence>
<dbReference type="AlphaFoldDB" id="A0A6A5WYK1"/>
<evidence type="ECO:0000256" key="3">
    <source>
        <dbReference type="ARBA" id="ARBA00022777"/>
    </source>
</evidence>
<dbReference type="InterPro" id="IPR050339">
    <property type="entry name" value="CC_SR_Kinase"/>
</dbReference>
<evidence type="ECO:0000256" key="2">
    <source>
        <dbReference type="ARBA" id="ARBA00022741"/>
    </source>
</evidence>
<dbReference type="InterPro" id="IPR008271">
    <property type="entry name" value="Ser/Thr_kinase_AS"/>
</dbReference>
<keyword evidence="4" id="KW-0067">ATP-binding</keyword>
<dbReference type="InterPro" id="IPR000719">
    <property type="entry name" value="Prot_kinase_dom"/>
</dbReference>
<keyword evidence="2" id="KW-0547">Nucleotide-binding</keyword>
<dbReference type="GO" id="GO:0110031">
    <property type="term" value="P:negative regulation of G2/MI transition of meiotic cell cycle"/>
    <property type="evidence" value="ECO:0007669"/>
    <property type="project" value="TreeGrafter"/>
</dbReference>
<dbReference type="SUPFAM" id="SSF56112">
    <property type="entry name" value="Protein kinase-like (PK-like)"/>
    <property type="match status" value="1"/>
</dbReference>
<keyword evidence="9" id="KW-1185">Reference proteome</keyword>
<evidence type="ECO:0000313" key="8">
    <source>
        <dbReference type="EMBL" id="KAF2002636.1"/>
    </source>
</evidence>
<evidence type="ECO:0000313" key="9">
    <source>
        <dbReference type="Proteomes" id="UP000799779"/>
    </source>
</evidence>
<keyword evidence="3 8" id="KW-0418">Kinase</keyword>
<evidence type="ECO:0000256" key="1">
    <source>
        <dbReference type="ARBA" id="ARBA00022679"/>
    </source>
</evidence>
<dbReference type="Pfam" id="PF00069">
    <property type="entry name" value="Pkinase"/>
    <property type="match status" value="1"/>
</dbReference>
<dbReference type="Proteomes" id="UP000799779">
    <property type="component" value="Unassembled WGS sequence"/>
</dbReference>
<protein>
    <submittedName>
        <fullName evidence="8">Kinase-like protein</fullName>
    </submittedName>
</protein>
<keyword evidence="1" id="KW-0808">Transferase</keyword>
<reference evidence="8" key="1">
    <citation type="journal article" date="2020" name="Stud. Mycol.">
        <title>101 Dothideomycetes genomes: a test case for predicting lifestyles and emergence of pathogens.</title>
        <authorList>
            <person name="Haridas S."/>
            <person name="Albert R."/>
            <person name="Binder M."/>
            <person name="Bloem J."/>
            <person name="Labutti K."/>
            <person name="Salamov A."/>
            <person name="Andreopoulos B."/>
            <person name="Baker S."/>
            <person name="Barry K."/>
            <person name="Bills G."/>
            <person name="Bluhm B."/>
            <person name="Cannon C."/>
            <person name="Castanera R."/>
            <person name="Culley D."/>
            <person name="Daum C."/>
            <person name="Ezra D."/>
            <person name="Gonzalez J."/>
            <person name="Henrissat B."/>
            <person name="Kuo A."/>
            <person name="Liang C."/>
            <person name="Lipzen A."/>
            <person name="Lutzoni F."/>
            <person name="Magnuson J."/>
            <person name="Mondo S."/>
            <person name="Nolan M."/>
            <person name="Ohm R."/>
            <person name="Pangilinan J."/>
            <person name="Park H.-J."/>
            <person name="Ramirez L."/>
            <person name="Alfaro M."/>
            <person name="Sun H."/>
            <person name="Tritt A."/>
            <person name="Yoshinaga Y."/>
            <person name="Zwiers L.-H."/>
            <person name="Turgeon B."/>
            <person name="Goodwin S."/>
            <person name="Spatafora J."/>
            <person name="Crous P."/>
            <person name="Grigoriev I."/>
        </authorList>
    </citation>
    <scope>NUCLEOTIDE SEQUENCE</scope>
    <source>
        <strain evidence="8">CBS 123094</strain>
    </source>
</reference>
<dbReference type="GO" id="GO:0005737">
    <property type="term" value="C:cytoplasm"/>
    <property type="evidence" value="ECO:0007669"/>
    <property type="project" value="TreeGrafter"/>
</dbReference>